<organism evidence="17 18">
    <name type="scientific">Prunus yedoensis var. nudiflora</name>
    <dbReference type="NCBI Taxonomy" id="2094558"/>
    <lineage>
        <taxon>Eukaryota</taxon>
        <taxon>Viridiplantae</taxon>
        <taxon>Streptophyta</taxon>
        <taxon>Embryophyta</taxon>
        <taxon>Tracheophyta</taxon>
        <taxon>Spermatophyta</taxon>
        <taxon>Magnoliopsida</taxon>
        <taxon>eudicotyledons</taxon>
        <taxon>Gunneridae</taxon>
        <taxon>Pentapetalae</taxon>
        <taxon>rosids</taxon>
        <taxon>fabids</taxon>
        <taxon>Rosales</taxon>
        <taxon>Rosaceae</taxon>
        <taxon>Amygdaloideae</taxon>
        <taxon>Amygdaleae</taxon>
        <taxon>Prunus</taxon>
    </lineage>
</organism>
<evidence type="ECO:0000256" key="4">
    <source>
        <dbReference type="ARBA" id="ARBA00012313"/>
    </source>
</evidence>
<evidence type="ECO:0000256" key="1">
    <source>
        <dbReference type="ARBA" id="ARBA00000189"/>
    </source>
</evidence>
<evidence type="ECO:0000256" key="6">
    <source>
        <dbReference type="ARBA" id="ARBA00022617"/>
    </source>
</evidence>
<comment type="similarity">
    <text evidence="3">Belongs to the peroxidase family. Ascorbate peroxidase subfamily.</text>
</comment>
<dbReference type="Proteomes" id="UP000250321">
    <property type="component" value="Unassembled WGS sequence"/>
</dbReference>
<feature type="binding site" evidence="12">
    <location>
        <position position="206"/>
    </location>
    <ligand>
        <name>Ca(2+)</name>
        <dbReference type="ChEBI" id="CHEBI:29108"/>
        <label>2</label>
    </ligand>
</feature>
<dbReference type="PANTHER" id="PTHR31388:SF164">
    <property type="entry name" value="PEROXIDASE 9"/>
    <property type="match status" value="1"/>
</dbReference>
<keyword evidence="8" id="KW-0560">Oxidoreductase</keyword>
<dbReference type="Gene3D" id="1.10.420.10">
    <property type="entry name" value="Peroxidase, domain 2"/>
    <property type="match status" value="1"/>
</dbReference>
<evidence type="ECO:0000256" key="8">
    <source>
        <dbReference type="ARBA" id="ARBA00023002"/>
    </source>
</evidence>
<dbReference type="PROSITE" id="PS00435">
    <property type="entry name" value="PEROXIDASE_1"/>
    <property type="match status" value="1"/>
</dbReference>
<dbReference type="SUPFAM" id="SSF48113">
    <property type="entry name" value="Heme-dependent peroxidases"/>
    <property type="match status" value="1"/>
</dbReference>
<dbReference type="GO" id="GO:0046872">
    <property type="term" value="F:metal ion binding"/>
    <property type="evidence" value="ECO:0007669"/>
    <property type="project" value="UniProtKB-KW"/>
</dbReference>
<gene>
    <name evidence="17" type="ORF">Pyn_36903</name>
</gene>
<keyword evidence="15" id="KW-0732">Signal</keyword>
<reference evidence="17 18" key="1">
    <citation type="submission" date="2018-02" db="EMBL/GenBank/DDBJ databases">
        <title>Draft genome of wild Prunus yedoensis var. nudiflora.</title>
        <authorList>
            <person name="Baek S."/>
            <person name="Kim J.-H."/>
            <person name="Choi K."/>
            <person name="Kim G.-B."/>
            <person name="Cho A."/>
            <person name="Jang H."/>
            <person name="Shin C.-H."/>
            <person name="Yu H.-J."/>
            <person name="Mun J.-H."/>
        </authorList>
    </citation>
    <scope>NUCLEOTIDE SEQUENCE [LARGE SCALE GENOMIC DNA]</scope>
    <source>
        <strain evidence="18">cv. Jeju island</strain>
        <tissue evidence="17">Leaf</tissue>
    </source>
</reference>
<name>A0A314Y6V6_PRUYE</name>
<dbReference type="InterPro" id="IPR010255">
    <property type="entry name" value="Haem_peroxidase_sf"/>
</dbReference>
<feature type="binding site" evidence="12">
    <location>
        <position position="198"/>
    </location>
    <ligand>
        <name>Ca(2+)</name>
        <dbReference type="ChEBI" id="CHEBI:29108"/>
        <label>2</label>
    </ligand>
</feature>
<dbReference type="EMBL" id="PJQY01001299">
    <property type="protein sequence ID" value="PQQ03855.1"/>
    <property type="molecule type" value="Genomic_DNA"/>
</dbReference>
<keyword evidence="6" id="KW-0349">Heme</keyword>
<feature type="binding site" evidence="12">
    <location>
        <position position="147"/>
    </location>
    <ligand>
        <name>Ca(2+)</name>
        <dbReference type="ChEBI" id="CHEBI:29108"/>
        <label>2</label>
    </ligand>
</feature>
<evidence type="ECO:0000256" key="7">
    <source>
        <dbReference type="ARBA" id="ARBA00022723"/>
    </source>
</evidence>
<evidence type="ECO:0000256" key="10">
    <source>
        <dbReference type="ARBA" id="ARBA00023157"/>
    </source>
</evidence>
<dbReference type="Gene3D" id="1.10.520.10">
    <property type="match status" value="1"/>
</dbReference>
<dbReference type="EC" id="1.11.1.7" evidence="4"/>
<evidence type="ECO:0000313" key="17">
    <source>
        <dbReference type="EMBL" id="PQQ03855.1"/>
    </source>
</evidence>
<evidence type="ECO:0000256" key="5">
    <source>
        <dbReference type="ARBA" id="ARBA00022559"/>
    </source>
</evidence>
<feature type="region of interest" description="Disordered" evidence="14">
    <location>
        <begin position="90"/>
        <end position="113"/>
    </location>
</feature>
<evidence type="ECO:0000256" key="9">
    <source>
        <dbReference type="ARBA" id="ARBA00023004"/>
    </source>
</evidence>
<proteinExistence type="inferred from homology"/>
<feature type="binding site" evidence="11">
    <location>
        <position position="116"/>
    </location>
    <ligand>
        <name>substrate</name>
    </ligand>
</feature>
<feature type="signal peptide" evidence="15">
    <location>
        <begin position="1"/>
        <end position="26"/>
    </location>
</feature>
<evidence type="ECO:0000256" key="15">
    <source>
        <dbReference type="SAM" id="SignalP"/>
    </source>
</evidence>
<feature type="domain" description="Plant heme peroxidase family profile" evidence="16">
    <location>
        <begin position="73"/>
        <end position="286"/>
    </location>
</feature>
<keyword evidence="9 12" id="KW-0408">Iron</keyword>
<dbReference type="AlphaFoldDB" id="A0A314Y6V6"/>
<accession>A0A314Y6V6</accession>
<dbReference type="InterPro" id="IPR002016">
    <property type="entry name" value="Haem_peroxidase"/>
</dbReference>
<keyword evidence="7 12" id="KW-0479">Metal-binding</keyword>
<keyword evidence="12" id="KW-0106">Calcium</keyword>
<dbReference type="GO" id="GO:0020037">
    <property type="term" value="F:heme binding"/>
    <property type="evidence" value="ECO:0007669"/>
    <property type="project" value="InterPro"/>
</dbReference>
<comment type="caution">
    <text evidence="17">The sequence shown here is derived from an EMBL/GenBank/DDBJ whole genome shotgun (WGS) entry which is preliminary data.</text>
</comment>
<comment type="catalytic activity">
    <reaction evidence="1">
        <text>2 a phenolic donor + H2O2 = 2 a phenolic radical donor + 2 H2O</text>
        <dbReference type="Rhea" id="RHEA:56136"/>
        <dbReference type="ChEBI" id="CHEBI:15377"/>
        <dbReference type="ChEBI" id="CHEBI:16240"/>
        <dbReference type="ChEBI" id="CHEBI:139520"/>
        <dbReference type="ChEBI" id="CHEBI:139521"/>
        <dbReference type="EC" id="1.11.1.7"/>
    </reaction>
</comment>
<dbReference type="GO" id="GO:0006979">
    <property type="term" value="P:response to oxidative stress"/>
    <property type="evidence" value="ECO:0007669"/>
    <property type="project" value="InterPro"/>
</dbReference>
<comment type="cofactor">
    <cofactor evidence="12">
        <name>heme b</name>
        <dbReference type="ChEBI" id="CHEBI:60344"/>
    </cofactor>
    <text evidence="12">Binds 1 heme b (iron(II)-protoporphyrin IX) group per subunit.</text>
</comment>
<dbReference type="OrthoDB" id="2113341at2759"/>
<dbReference type="GO" id="GO:0140825">
    <property type="term" value="F:lactoperoxidase activity"/>
    <property type="evidence" value="ECO:0007669"/>
    <property type="project" value="UniProtKB-EC"/>
</dbReference>
<evidence type="ECO:0000313" key="18">
    <source>
        <dbReference type="Proteomes" id="UP000250321"/>
    </source>
</evidence>
<evidence type="ECO:0000256" key="11">
    <source>
        <dbReference type="PIRSR" id="PIRSR600823-2"/>
    </source>
</evidence>
<evidence type="ECO:0000256" key="14">
    <source>
        <dbReference type="SAM" id="MobiDB-lite"/>
    </source>
</evidence>
<dbReference type="Pfam" id="PF00141">
    <property type="entry name" value="peroxidase"/>
    <property type="match status" value="1"/>
</dbReference>
<feature type="chain" id="PRO_5016332492" description="peroxidase" evidence="15">
    <location>
        <begin position="27"/>
        <end position="286"/>
    </location>
</feature>
<evidence type="ECO:0000256" key="3">
    <source>
        <dbReference type="ARBA" id="ARBA00006873"/>
    </source>
</evidence>
<dbReference type="InterPro" id="IPR019793">
    <property type="entry name" value="Peroxidases_heam-ligand_BS"/>
</dbReference>
<comment type="cofactor">
    <cofactor evidence="12">
        <name>Ca(2+)</name>
        <dbReference type="ChEBI" id="CHEBI:29108"/>
    </cofactor>
    <text evidence="12">Binds 2 calcium ions per subunit.</text>
</comment>
<dbReference type="PRINTS" id="PR00458">
    <property type="entry name" value="PEROXIDASE"/>
</dbReference>
<protein>
    <recommendedName>
        <fullName evidence="4">peroxidase</fullName>
        <ecNumber evidence="4">1.11.1.7</ecNumber>
    </recommendedName>
</protein>
<evidence type="ECO:0000259" key="16">
    <source>
        <dbReference type="PROSITE" id="PS50873"/>
    </source>
</evidence>
<keyword evidence="5 17" id="KW-0575">Peroxidase</keyword>
<keyword evidence="18" id="KW-1185">Reference proteome</keyword>
<sequence>MAVFKVSFLGLVVVMALFSASTLSLAHPAGFNFGWGSGWGSEPSRGHSGYAPAGGSFGLFPQFYQFSCPQANDIVISVLQQAIAREPRSGGPNWDLPLGRRDSRTASLSGSNSNIPAPNSTLSTLLTFFNRQGLDEVDLVALSGGHTIGVARCVTFKQRLYNQRGNNQPDETLERSYYFGLKSVCPSSGGDNNISPLDFASPAKFDNAYFKLILFGKGLLTSDQVLLTGNGNGNGNAGKTMELVKTYADDESLFFQQFAKSMVKMGNIRPLTGSKGEVRNNCRRLN</sequence>
<evidence type="ECO:0000256" key="2">
    <source>
        <dbReference type="ARBA" id="ARBA00002322"/>
    </source>
</evidence>
<feature type="disulfide bond" evidence="13">
    <location>
        <begin position="153"/>
        <end position="185"/>
    </location>
</feature>
<comment type="function">
    <text evidence="2">Removal of H(2)O(2), oxidation of toxic reductants, biosynthesis and degradation of lignin, suberization, auxin catabolism, response to environmental stresses such as wounding, pathogen attack and oxidative stress. These functions might be dependent on each isozyme/isoform in each plant tissue.</text>
</comment>
<keyword evidence="10 13" id="KW-1015">Disulfide bond</keyword>
<dbReference type="InterPro" id="IPR000823">
    <property type="entry name" value="Peroxidase_pln"/>
</dbReference>
<dbReference type="PANTHER" id="PTHR31388">
    <property type="entry name" value="PEROXIDASE 72-RELATED"/>
    <property type="match status" value="1"/>
</dbReference>
<dbReference type="FunFam" id="1.10.420.10:FF:000001">
    <property type="entry name" value="Peroxidase"/>
    <property type="match status" value="1"/>
</dbReference>
<dbReference type="PROSITE" id="PS50873">
    <property type="entry name" value="PEROXIDASE_4"/>
    <property type="match status" value="1"/>
</dbReference>
<evidence type="ECO:0000256" key="12">
    <source>
        <dbReference type="PIRSR" id="PIRSR600823-3"/>
    </source>
</evidence>
<feature type="binding site" description="axial binding residue" evidence="12">
    <location>
        <position position="146"/>
    </location>
    <ligand>
        <name>heme b</name>
        <dbReference type="ChEBI" id="CHEBI:60344"/>
    </ligand>
    <ligandPart>
        <name>Fe</name>
        <dbReference type="ChEBI" id="CHEBI:18248"/>
    </ligandPart>
</feature>
<evidence type="ECO:0000256" key="13">
    <source>
        <dbReference type="PIRSR" id="PIRSR600823-5"/>
    </source>
</evidence>